<evidence type="ECO:0000259" key="1">
    <source>
        <dbReference type="Pfam" id="PF13240"/>
    </source>
</evidence>
<dbReference type="RefSeq" id="WP_227231646.1">
    <property type="nucleotide sequence ID" value="NZ_JAJCVJ010000005.1"/>
</dbReference>
<dbReference type="InterPro" id="IPR026870">
    <property type="entry name" value="Zinc_ribbon_dom"/>
</dbReference>
<comment type="caution">
    <text evidence="2">The sequence shown here is derived from an EMBL/GenBank/DDBJ whole genome shotgun (WGS) entry which is preliminary data.</text>
</comment>
<keyword evidence="3" id="KW-1185">Reference proteome</keyword>
<protein>
    <submittedName>
        <fullName evidence="2">Zinc ribbon domain-containing protein</fullName>
    </submittedName>
</protein>
<dbReference type="AlphaFoldDB" id="A0ABD5RF09"/>
<sequence length="165" mass="18439">MPYCPNCGDQVKDIHHYCGSCGQALSDIAESENEPPMAVDCEGFLSLRSLSYVNDLLNGEQELDRDSVSYTQLSREVSAAFADFARLAMVKELDLLRLWAAGSSSAALDMPVADMNSNQFRDWLAAIGLSRTLRMYDESLHTEFEDDFNERLQKLLEIAGEELDS</sequence>
<reference evidence="2 3" key="1">
    <citation type="journal article" date="2019" name="Int. J. Syst. Evol. Microbiol.">
        <title>The Global Catalogue of Microorganisms (GCM) 10K type strain sequencing project: providing services to taxonomists for standard genome sequencing and annotation.</title>
        <authorList>
            <consortium name="The Broad Institute Genomics Platform"/>
            <consortium name="The Broad Institute Genome Sequencing Center for Infectious Disease"/>
            <person name="Wu L."/>
            <person name="Ma J."/>
        </authorList>
    </citation>
    <scope>NUCLEOTIDE SEQUENCE [LARGE SCALE GENOMIC DNA]</scope>
    <source>
        <strain evidence="2 3">CGMCC 1.12237</strain>
    </source>
</reference>
<feature type="domain" description="Zinc-ribbon" evidence="1">
    <location>
        <begin position="3"/>
        <end position="25"/>
    </location>
</feature>
<dbReference type="EMBL" id="JBHSKX010000003">
    <property type="protein sequence ID" value="MFC5368660.1"/>
    <property type="molecule type" value="Genomic_DNA"/>
</dbReference>
<accession>A0ABD5RF09</accession>
<dbReference type="Proteomes" id="UP001596201">
    <property type="component" value="Unassembled WGS sequence"/>
</dbReference>
<name>A0ABD5RF09_9EURY</name>
<proteinExistence type="predicted"/>
<organism evidence="2 3">
    <name type="scientific">Salinirubrum litoreum</name>
    <dbReference type="NCBI Taxonomy" id="1126234"/>
    <lineage>
        <taxon>Archaea</taxon>
        <taxon>Methanobacteriati</taxon>
        <taxon>Methanobacteriota</taxon>
        <taxon>Stenosarchaea group</taxon>
        <taxon>Halobacteria</taxon>
        <taxon>Halobacteriales</taxon>
        <taxon>Haloferacaceae</taxon>
        <taxon>Salinirubrum</taxon>
    </lineage>
</organism>
<gene>
    <name evidence="2" type="ORF">ACFPJ5_17185</name>
</gene>
<evidence type="ECO:0000313" key="3">
    <source>
        <dbReference type="Proteomes" id="UP001596201"/>
    </source>
</evidence>
<evidence type="ECO:0000313" key="2">
    <source>
        <dbReference type="EMBL" id="MFC5368660.1"/>
    </source>
</evidence>
<dbReference type="Pfam" id="PF13240">
    <property type="entry name" value="Zn_Ribbon_1"/>
    <property type="match status" value="1"/>
</dbReference>